<keyword evidence="6" id="KW-0326">Glycosidase</keyword>
<evidence type="ECO:0000313" key="8">
    <source>
        <dbReference type="EMBL" id="KAL2083419.1"/>
    </source>
</evidence>
<dbReference type="InterPro" id="IPR036278">
    <property type="entry name" value="Sialidase_sf"/>
</dbReference>
<evidence type="ECO:0000256" key="3">
    <source>
        <dbReference type="ARBA" id="ARBA00012733"/>
    </source>
</evidence>
<keyword evidence="5" id="KW-0119">Carbohydrate metabolism</keyword>
<evidence type="ECO:0000259" key="7">
    <source>
        <dbReference type="Pfam" id="PF13088"/>
    </source>
</evidence>
<accession>A0ABD1J8A0</accession>
<evidence type="ECO:0000256" key="2">
    <source>
        <dbReference type="ARBA" id="ARBA00009348"/>
    </source>
</evidence>
<sequence length="403" mass="44940">MIYSFYPFVTGHTLTMGNCNCNSERTHSSETPVFADESFDFRIPALLYIKEWSKFLAFAEKRTSKKDEHAKNLVMRKGTRMADGSVEWSQTENLMKATKEGYRTMNPCPVFDRNSRTLFLFFICLKGTTLECMLKPGHTLLCYVTSTDCGDTWSDLTDLTNVIVTNFPNYRTFAVGPGHGIQLDNGTLLVPAYVKKVEGCRNCQGCWCCAGCCGCESTHSVVLRSEDQQTWQAGQPVALESGECQLAEVLDREGRSQVYMNGRSTGEKRVEALSNDGGVNFTLQPELTLKERPNGCQGSVLAFPARELPAVEAGSSESALLFSHPTAGQGWDRLELGLYLSKSLQDQPPWDQSSIIHSGRSGYSDLTHCEEEGHFACLMECGEEERLKIVFRQFELHSLKSTV</sequence>
<evidence type="ECO:0000256" key="6">
    <source>
        <dbReference type="ARBA" id="ARBA00023295"/>
    </source>
</evidence>
<name>A0ABD1J8A0_9TELE</name>
<keyword evidence="4" id="KW-0442">Lipid degradation</keyword>
<dbReference type="Proteomes" id="UP001591681">
    <property type="component" value="Unassembled WGS sequence"/>
</dbReference>
<evidence type="ECO:0000313" key="9">
    <source>
        <dbReference type="Proteomes" id="UP001591681"/>
    </source>
</evidence>
<dbReference type="InterPro" id="IPR026856">
    <property type="entry name" value="Sialidase_fam"/>
</dbReference>
<evidence type="ECO:0000256" key="5">
    <source>
        <dbReference type="ARBA" id="ARBA00023277"/>
    </source>
</evidence>
<proteinExistence type="inferred from homology"/>
<keyword evidence="4" id="KW-0443">Lipid metabolism</keyword>
<keyword evidence="9" id="KW-1185">Reference proteome</keyword>
<dbReference type="EMBL" id="JBHFQA010000018">
    <property type="protein sequence ID" value="KAL2083419.1"/>
    <property type="molecule type" value="Genomic_DNA"/>
</dbReference>
<comment type="catalytic activity">
    <reaction evidence="1">
        <text>Hydrolysis of alpha-(2-&gt;3)-, alpha-(2-&gt;6)-, alpha-(2-&gt;8)- glycosidic linkages of terminal sialic acid residues in oligosaccharides, glycoproteins, glycolipids, colominic acid and synthetic substrates.</text>
        <dbReference type="EC" id="3.2.1.18"/>
    </reaction>
</comment>
<dbReference type="CDD" id="cd15482">
    <property type="entry name" value="Sialidase_non-viral"/>
    <property type="match status" value="1"/>
</dbReference>
<comment type="similarity">
    <text evidence="2">Belongs to the glycosyl hydrolase 33 family.</text>
</comment>
<keyword evidence="6" id="KW-0378">Hydrolase</keyword>
<dbReference type="Pfam" id="PF13088">
    <property type="entry name" value="BNR_2"/>
    <property type="match status" value="1"/>
</dbReference>
<dbReference type="EC" id="3.2.1.18" evidence="3"/>
<dbReference type="InterPro" id="IPR011040">
    <property type="entry name" value="Sialidase"/>
</dbReference>
<dbReference type="PANTHER" id="PTHR10628:SF23">
    <property type="entry name" value="SIALIDASE-3"/>
    <property type="match status" value="1"/>
</dbReference>
<feature type="domain" description="Sialidase" evidence="7">
    <location>
        <begin position="55"/>
        <end position="371"/>
    </location>
</feature>
<evidence type="ECO:0000256" key="1">
    <source>
        <dbReference type="ARBA" id="ARBA00000427"/>
    </source>
</evidence>
<comment type="caution">
    <text evidence="8">The sequence shown here is derived from an EMBL/GenBank/DDBJ whole genome shotgun (WGS) entry which is preliminary data.</text>
</comment>
<gene>
    <name evidence="8" type="ORF">ACEWY4_021192</name>
</gene>
<dbReference type="Gene3D" id="2.120.10.10">
    <property type="match status" value="1"/>
</dbReference>
<dbReference type="SUPFAM" id="SSF50939">
    <property type="entry name" value="Sialidases"/>
    <property type="match status" value="1"/>
</dbReference>
<dbReference type="GO" id="GO:0016042">
    <property type="term" value="P:lipid catabolic process"/>
    <property type="evidence" value="ECO:0007669"/>
    <property type="project" value="UniProtKB-KW"/>
</dbReference>
<protein>
    <recommendedName>
        <fullName evidence="3">exo-alpha-sialidase</fullName>
        <ecNumber evidence="3">3.2.1.18</ecNumber>
    </recommendedName>
</protein>
<dbReference type="GO" id="GO:0004308">
    <property type="term" value="F:exo-alpha-sialidase activity"/>
    <property type="evidence" value="ECO:0007669"/>
    <property type="project" value="UniProtKB-EC"/>
</dbReference>
<dbReference type="PANTHER" id="PTHR10628">
    <property type="entry name" value="SIALIDASE"/>
    <property type="match status" value="1"/>
</dbReference>
<organism evidence="8 9">
    <name type="scientific">Coilia grayii</name>
    <name type="common">Gray's grenadier anchovy</name>
    <dbReference type="NCBI Taxonomy" id="363190"/>
    <lineage>
        <taxon>Eukaryota</taxon>
        <taxon>Metazoa</taxon>
        <taxon>Chordata</taxon>
        <taxon>Craniata</taxon>
        <taxon>Vertebrata</taxon>
        <taxon>Euteleostomi</taxon>
        <taxon>Actinopterygii</taxon>
        <taxon>Neopterygii</taxon>
        <taxon>Teleostei</taxon>
        <taxon>Clupei</taxon>
        <taxon>Clupeiformes</taxon>
        <taxon>Clupeoidei</taxon>
        <taxon>Engraulidae</taxon>
        <taxon>Coilinae</taxon>
        <taxon>Coilia</taxon>
    </lineage>
</organism>
<dbReference type="AlphaFoldDB" id="A0ABD1J8A0"/>
<evidence type="ECO:0000256" key="4">
    <source>
        <dbReference type="ARBA" id="ARBA00022963"/>
    </source>
</evidence>
<reference evidence="8 9" key="1">
    <citation type="submission" date="2024-09" db="EMBL/GenBank/DDBJ databases">
        <title>A chromosome-level genome assembly of Gray's grenadier anchovy, Coilia grayii.</title>
        <authorList>
            <person name="Fu Z."/>
        </authorList>
    </citation>
    <scope>NUCLEOTIDE SEQUENCE [LARGE SCALE GENOMIC DNA]</scope>
    <source>
        <strain evidence="8">G4</strain>
        <tissue evidence="8">Muscle</tissue>
    </source>
</reference>